<keyword evidence="9" id="KW-1185">Reference proteome</keyword>
<comment type="caution">
    <text evidence="8">The sequence shown here is derived from an EMBL/GenBank/DDBJ whole genome shotgun (WGS) entry which is preliminary data.</text>
</comment>
<dbReference type="SUPFAM" id="SSF109755">
    <property type="entry name" value="PhoU-like"/>
    <property type="match status" value="1"/>
</dbReference>
<dbReference type="RefSeq" id="WP_425346845.1">
    <property type="nucleotide sequence ID" value="NZ_JBGUBD010000013.1"/>
</dbReference>
<evidence type="ECO:0000256" key="1">
    <source>
        <dbReference type="ARBA" id="ARBA00004651"/>
    </source>
</evidence>
<evidence type="ECO:0000313" key="9">
    <source>
        <dbReference type="Proteomes" id="UP001575105"/>
    </source>
</evidence>
<dbReference type="Pfam" id="PF02690">
    <property type="entry name" value="Na_Pi_cotrans"/>
    <property type="match status" value="2"/>
</dbReference>
<feature type="transmembrane region" description="Helical" evidence="6">
    <location>
        <begin position="208"/>
        <end position="230"/>
    </location>
</feature>
<feature type="domain" description="PhoU" evidence="7">
    <location>
        <begin position="336"/>
        <end position="417"/>
    </location>
</feature>
<evidence type="ECO:0000313" key="8">
    <source>
        <dbReference type="EMBL" id="MFA9479919.1"/>
    </source>
</evidence>
<feature type="transmembrane region" description="Helical" evidence="6">
    <location>
        <begin position="44"/>
        <end position="69"/>
    </location>
</feature>
<feature type="transmembrane region" description="Helical" evidence="6">
    <location>
        <begin position="106"/>
        <end position="122"/>
    </location>
</feature>
<proteinExistence type="predicted"/>
<feature type="transmembrane region" description="Helical" evidence="6">
    <location>
        <begin position="242"/>
        <end position="263"/>
    </location>
</feature>
<evidence type="ECO:0000256" key="5">
    <source>
        <dbReference type="ARBA" id="ARBA00023136"/>
    </source>
</evidence>
<feature type="transmembrane region" description="Helical" evidence="6">
    <location>
        <begin position="275"/>
        <end position="297"/>
    </location>
</feature>
<feature type="transmembrane region" description="Helical" evidence="6">
    <location>
        <begin position="134"/>
        <end position="154"/>
    </location>
</feature>
<dbReference type="InterPro" id="IPR038078">
    <property type="entry name" value="PhoU-like_sf"/>
</dbReference>
<name>A0ABV4UB81_9BACT</name>
<evidence type="ECO:0000256" key="3">
    <source>
        <dbReference type="ARBA" id="ARBA00022692"/>
    </source>
</evidence>
<comment type="subcellular location">
    <subcellularLocation>
        <location evidence="1">Cell membrane</location>
        <topology evidence="1">Multi-pass membrane protein</topology>
    </subcellularLocation>
</comment>
<evidence type="ECO:0000259" key="7">
    <source>
        <dbReference type="Pfam" id="PF01895"/>
    </source>
</evidence>
<organism evidence="8 9">
    <name type="scientific">Natronomicrosphaera hydrolytica</name>
    <dbReference type="NCBI Taxonomy" id="3242702"/>
    <lineage>
        <taxon>Bacteria</taxon>
        <taxon>Pseudomonadati</taxon>
        <taxon>Planctomycetota</taxon>
        <taxon>Phycisphaerae</taxon>
        <taxon>Phycisphaerales</taxon>
        <taxon>Phycisphaeraceae</taxon>
        <taxon>Natronomicrosphaera</taxon>
    </lineage>
</organism>
<dbReference type="InterPro" id="IPR026022">
    <property type="entry name" value="PhoU_dom"/>
</dbReference>
<dbReference type="PANTHER" id="PTHR10010:SF46">
    <property type="entry name" value="SODIUM-DEPENDENT PHOSPHATE TRANSPORT PROTEIN 2B"/>
    <property type="match status" value="1"/>
</dbReference>
<keyword evidence="5 6" id="KW-0472">Membrane</keyword>
<feature type="transmembrane region" description="Helical" evidence="6">
    <location>
        <begin position="174"/>
        <end position="196"/>
    </location>
</feature>
<keyword evidence="4 6" id="KW-1133">Transmembrane helix</keyword>
<dbReference type="Gene3D" id="1.20.58.220">
    <property type="entry name" value="Phosphate transport system protein phou homolog 2, domain 2"/>
    <property type="match status" value="1"/>
</dbReference>
<dbReference type="EMBL" id="JBGUBD010000013">
    <property type="protein sequence ID" value="MFA9479919.1"/>
    <property type="molecule type" value="Genomic_DNA"/>
</dbReference>
<gene>
    <name evidence="8" type="ORF">ACERK3_16670</name>
</gene>
<evidence type="ECO:0000256" key="4">
    <source>
        <dbReference type="ARBA" id="ARBA00022989"/>
    </source>
</evidence>
<sequence length="547" mass="59953">MTLFITIAGGVALILYGVRSLRKGLDRLFGPQLGRWMRQLASSRMRSFFCGLGVSLAAPSSTTISVLSVQSVQLGHLSAQKMLAVMLGANIGLTLMVLLIALQFETYAPLLILIGVLGYQFSQRRNIRGIGQIILSLGFIFMAIGLIKHGSGMINPEGDLMAMLELAQNHPVLLASLAAILAVMLQSSTAAIGLVVGLAATGAVGLELAVPAVAGANVGLSCSTLLVGWGQTESRRLALGNLTAKVAITVLTLTLLPLVINLVGRIPTSLEMQVALWHTSFNLILAAIFLPLTGPVYRLTRQIIPPVPETAFGPRYITTKPVEGFSLATGQSMREILRISEIVRAMLTDTWKALVNRDEALALRVQERDNDVDLLDREIKRYLAQIGSQDGNEDGSSEVMRQLRYLSELEAIGDIIDKNLAELVLKRIRHRITFSDAGWNELNDFYKQVAHNMLIAETAFTTRDNDLARQLLQNKEQLSELERKLRDQHFHRLKTGEQLTHESSAVHLDLLTHLKRINHSVTHVAYAVLQFGAPGKDKSEEILTAEE</sequence>
<feature type="domain" description="PhoU" evidence="7">
    <location>
        <begin position="453"/>
        <end position="527"/>
    </location>
</feature>
<evidence type="ECO:0000256" key="2">
    <source>
        <dbReference type="ARBA" id="ARBA00022475"/>
    </source>
</evidence>
<dbReference type="NCBIfam" id="NF037997">
    <property type="entry name" value="Na_Pi_symport"/>
    <property type="match status" value="1"/>
</dbReference>
<dbReference type="Pfam" id="PF01895">
    <property type="entry name" value="PhoU"/>
    <property type="match status" value="2"/>
</dbReference>
<accession>A0ABV4UB81</accession>
<dbReference type="PANTHER" id="PTHR10010">
    <property type="entry name" value="SOLUTE CARRIER FAMILY 34 SODIUM PHOSPHATE , MEMBER 2-RELATED"/>
    <property type="match status" value="1"/>
</dbReference>
<reference evidence="8 9" key="1">
    <citation type="submission" date="2024-08" db="EMBL/GenBank/DDBJ databases">
        <title>Whole-genome sequencing of halo(alkali)philic microorganisms from hypersaline lakes.</title>
        <authorList>
            <person name="Sorokin D.Y."/>
            <person name="Merkel A.Y."/>
            <person name="Messina E."/>
            <person name="Yakimov M."/>
        </authorList>
    </citation>
    <scope>NUCLEOTIDE SEQUENCE [LARGE SCALE GENOMIC DNA]</scope>
    <source>
        <strain evidence="8 9">AB-hyl4</strain>
    </source>
</reference>
<protein>
    <submittedName>
        <fullName evidence="8">Na/Pi cotransporter family protein</fullName>
    </submittedName>
</protein>
<dbReference type="Proteomes" id="UP001575105">
    <property type="component" value="Unassembled WGS sequence"/>
</dbReference>
<evidence type="ECO:0000256" key="6">
    <source>
        <dbReference type="SAM" id="Phobius"/>
    </source>
</evidence>
<keyword evidence="2" id="KW-1003">Cell membrane</keyword>
<keyword evidence="3 6" id="KW-0812">Transmembrane</keyword>
<dbReference type="InterPro" id="IPR003841">
    <property type="entry name" value="Na/Pi_transpt"/>
</dbReference>